<dbReference type="OrthoDB" id="4849252at2759"/>
<dbReference type="AlphaFoldDB" id="A0A9P7Y9R7"/>
<evidence type="ECO:0000256" key="1">
    <source>
        <dbReference type="SAM" id="MobiDB-lite"/>
    </source>
</evidence>
<sequence length="454" mass="52118">MDPLSLTSGIIAVGQVVIKIIKCTDFMYRVSKMASTKLAREVKFFATTVDAFGFIISTVHSTISEHYRKNEAQGTLQRVREFSILEALAAQAEDLIERVEDVRPRVKPGGKGIPFFARFKWLLQIDSRREIEFWMHRVQFNFQMIMNQVSYEALQERLIKGPQSEIRCLKSNIKQLRRIIKNNIHSVKSLKDEQEHFGRRGFWQSDEHHHVELAFYNAENVIIKTGNTIVYDKKSRGNFTAHVPSSSRFDRGNINHEFRHLDRPSRQRSPSVQERRTHQQETPRSTQSITEAPTTQDALQFPKGTADTEPHAAVPTTDVTTDYTSVYVSNDLIRLDPNNDSGVIAGYIDNNSKSFTARINPNFPKCIIARRTAVDLGLQVVPFSDTEDPVEVVFEGSHRELINEKAIIRWKKAIGDGDLGLRPLRITCLVAESPPQNLTFGNQFLQRRRHYWKE</sequence>
<name>A0A9P7Y9R7_9HELO</name>
<organism evidence="2 3">
    <name type="scientific">Amylocarpus encephaloides</name>
    <dbReference type="NCBI Taxonomy" id="45428"/>
    <lineage>
        <taxon>Eukaryota</taxon>
        <taxon>Fungi</taxon>
        <taxon>Dikarya</taxon>
        <taxon>Ascomycota</taxon>
        <taxon>Pezizomycotina</taxon>
        <taxon>Leotiomycetes</taxon>
        <taxon>Helotiales</taxon>
        <taxon>Helotiales incertae sedis</taxon>
        <taxon>Amylocarpus</taxon>
    </lineage>
</organism>
<feature type="non-terminal residue" evidence="2">
    <location>
        <position position="1"/>
    </location>
</feature>
<dbReference type="EMBL" id="MU251776">
    <property type="protein sequence ID" value="KAG9229376.1"/>
    <property type="molecule type" value="Genomic_DNA"/>
</dbReference>
<feature type="compositionally biased region" description="Basic and acidic residues" evidence="1">
    <location>
        <begin position="248"/>
        <end position="265"/>
    </location>
</feature>
<keyword evidence="3" id="KW-1185">Reference proteome</keyword>
<gene>
    <name evidence="2" type="ORF">BJ875DRAFT_547014</name>
</gene>
<evidence type="ECO:0000313" key="2">
    <source>
        <dbReference type="EMBL" id="KAG9229376.1"/>
    </source>
</evidence>
<evidence type="ECO:0000313" key="3">
    <source>
        <dbReference type="Proteomes" id="UP000824998"/>
    </source>
</evidence>
<accession>A0A9P7Y9R7</accession>
<feature type="compositionally biased region" description="Polar residues" evidence="1">
    <location>
        <begin position="282"/>
        <end position="294"/>
    </location>
</feature>
<feature type="region of interest" description="Disordered" evidence="1">
    <location>
        <begin position="242"/>
        <end position="294"/>
    </location>
</feature>
<comment type="caution">
    <text evidence="2">The sequence shown here is derived from an EMBL/GenBank/DDBJ whole genome shotgun (WGS) entry which is preliminary data.</text>
</comment>
<reference evidence="2" key="1">
    <citation type="journal article" date="2021" name="IMA Fungus">
        <title>Genomic characterization of three marine fungi, including Emericellopsis atlantica sp. nov. with signatures of a generalist lifestyle and marine biomass degradation.</title>
        <authorList>
            <person name="Hagestad O.C."/>
            <person name="Hou L."/>
            <person name="Andersen J.H."/>
            <person name="Hansen E.H."/>
            <person name="Altermark B."/>
            <person name="Li C."/>
            <person name="Kuhnert E."/>
            <person name="Cox R.J."/>
            <person name="Crous P.W."/>
            <person name="Spatafora J.W."/>
            <person name="Lail K."/>
            <person name="Amirebrahimi M."/>
            <person name="Lipzen A."/>
            <person name="Pangilinan J."/>
            <person name="Andreopoulos W."/>
            <person name="Hayes R.D."/>
            <person name="Ng V."/>
            <person name="Grigoriev I.V."/>
            <person name="Jackson S.A."/>
            <person name="Sutton T.D.S."/>
            <person name="Dobson A.D.W."/>
            <person name="Rama T."/>
        </authorList>
    </citation>
    <scope>NUCLEOTIDE SEQUENCE</scope>
    <source>
        <strain evidence="2">TRa018bII</strain>
    </source>
</reference>
<dbReference type="Proteomes" id="UP000824998">
    <property type="component" value="Unassembled WGS sequence"/>
</dbReference>
<protein>
    <submittedName>
        <fullName evidence="2">Uncharacterized protein</fullName>
    </submittedName>
</protein>
<proteinExistence type="predicted"/>